<evidence type="ECO:0000256" key="1">
    <source>
        <dbReference type="SAM" id="MobiDB-lite"/>
    </source>
</evidence>
<dbReference type="AlphaFoldDB" id="A0A6J5WTT8"/>
<name>A0A6J5WTT8_PRUAR</name>
<keyword evidence="2" id="KW-1133">Transmembrane helix</keyword>
<sequence length="180" mass="20135">MDASKRLQPNLGDGNEDVEDRNIPRGLSNGTTETKEAKKARCLRRQFGVVALVWVAIVALQIAMKPVDGNYFTGTETCDKMFSGILVIDVSQQRNSWRFAEFRWRIHYGSTVSGDWDPSSALYFAAADILFAVIGQILEERYVPLGRVGIANMVKQIEHKEYIGLRESAAKDPKSLAQII</sequence>
<keyword evidence="4" id="KW-1185">Reference proteome</keyword>
<dbReference type="EMBL" id="CAEKKB010000003">
    <property type="protein sequence ID" value="CAB4303112.1"/>
    <property type="molecule type" value="Genomic_DNA"/>
</dbReference>
<evidence type="ECO:0000313" key="3">
    <source>
        <dbReference type="EMBL" id="CAB4303112.1"/>
    </source>
</evidence>
<organism evidence="3 4">
    <name type="scientific">Prunus armeniaca</name>
    <name type="common">Apricot</name>
    <name type="synonym">Armeniaca vulgaris</name>
    <dbReference type="NCBI Taxonomy" id="36596"/>
    <lineage>
        <taxon>Eukaryota</taxon>
        <taxon>Viridiplantae</taxon>
        <taxon>Streptophyta</taxon>
        <taxon>Embryophyta</taxon>
        <taxon>Tracheophyta</taxon>
        <taxon>Spermatophyta</taxon>
        <taxon>Magnoliopsida</taxon>
        <taxon>eudicotyledons</taxon>
        <taxon>Gunneridae</taxon>
        <taxon>Pentapetalae</taxon>
        <taxon>rosids</taxon>
        <taxon>fabids</taxon>
        <taxon>Rosales</taxon>
        <taxon>Rosaceae</taxon>
        <taxon>Amygdaloideae</taxon>
        <taxon>Amygdaleae</taxon>
        <taxon>Prunus</taxon>
    </lineage>
</organism>
<dbReference type="Proteomes" id="UP000507245">
    <property type="component" value="Unassembled WGS sequence"/>
</dbReference>
<protein>
    <submittedName>
        <fullName evidence="3">Uncharacterized protein</fullName>
    </submittedName>
</protein>
<dbReference type="OrthoDB" id="434519at2759"/>
<feature type="region of interest" description="Disordered" evidence="1">
    <location>
        <begin position="1"/>
        <end position="34"/>
    </location>
</feature>
<keyword evidence="2" id="KW-0472">Membrane</keyword>
<gene>
    <name evidence="3" type="ORF">ORAREDHAP_LOCUS19114</name>
</gene>
<feature type="transmembrane region" description="Helical" evidence="2">
    <location>
        <begin position="47"/>
        <end position="64"/>
    </location>
</feature>
<evidence type="ECO:0000256" key="2">
    <source>
        <dbReference type="SAM" id="Phobius"/>
    </source>
</evidence>
<accession>A0A6J5WTT8</accession>
<proteinExistence type="predicted"/>
<keyword evidence="2" id="KW-0812">Transmembrane</keyword>
<evidence type="ECO:0000313" key="4">
    <source>
        <dbReference type="Proteomes" id="UP000507245"/>
    </source>
</evidence>
<reference evidence="4" key="1">
    <citation type="journal article" date="2020" name="Genome Biol.">
        <title>Gamete binning: chromosome-level and haplotype-resolved genome assembly enabled by high-throughput single-cell sequencing of gamete genomes.</title>
        <authorList>
            <person name="Campoy J.A."/>
            <person name="Sun H."/>
            <person name="Goel M."/>
            <person name="Jiao W.-B."/>
            <person name="Folz-Donahue K."/>
            <person name="Wang N."/>
            <person name="Rubio M."/>
            <person name="Liu C."/>
            <person name="Kukat C."/>
            <person name="Ruiz D."/>
            <person name="Huettel B."/>
            <person name="Schneeberger K."/>
        </authorList>
    </citation>
    <scope>NUCLEOTIDE SEQUENCE [LARGE SCALE GENOMIC DNA]</scope>
    <source>
        <strain evidence="4">cv. Rojo Pasion</strain>
    </source>
</reference>